<dbReference type="InterPro" id="IPR042095">
    <property type="entry name" value="SUMF_sf"/>
</dbReference>
<evidence type="ECO:0000256" key="3">
    <source>
        <dbReference type="ARBA" id="ARBA00037882"/>
    </source>
</evidence>
<name>A0A8K0WCQ5_9HYPO</name>
<comment type="pathway">
    <text evidence="3">Amino-acid biosynthesis; ergothioneine biosynthesis.</text>
</comment>
<evidence type="ECO:0000259" key="4">
    <source>
        <dbReference type="Pfam" id="PF03781"/>
    </source>
</evidence>
<evidence type="ECO:0000256" key="2">
    <source>
        <dbReference type="ARBA" id="ARBA00023004"/>
    </source>
</evidence>
<evidence type="ECO:0000256" key="1">
    <source>
        <dbReference type="ARBA" id="ARBA00023002"/>
    </source>
</evidence>
<dbReference type="InterPro" id="IPR005532">
    <property type="entry name" value="SUMF_dom"/>
</dbReference>
<protein>
    <submittedName>
        <fullName evidence="6">C-type lectin protein</fullName>
    </submittedName>
</protein>
<dbReference type="Pfam" id="PF03781">
    <property type="entry name" value="FGE-sulfatase"/>
    <property type="match status" value="1"/>
</dbReference>
<dbReference type="SUPFAM" id="SSF56436">
    <property type="entry name" value="C-type lectin-like"/>
    <property type="match status" value="1"/>
</dbReference>
<dbReference type="InterPro" id="IPR051128">
    <property type="entry name" value="EgtD_Methyltrsf_superfamily"/>
</dbReference>
<sequence length="483" mass="55305">MASNNPYAFPLTPEQYASSPVPSLAEWKQLWRVWDLITTEMIQPDALMEQPIPLRNPLLFYLGHIPTFEDIHLTRATGAAPTEPAYYHQIFERGIDPDVDDPSKCHDHSQLPDVFPSLKEILQYRELVKERIVTLYETETPYSDRCVGRALWIGFEHEGLHVETFLFMTIQSPNVLPPPGLSRPEFPKLAKEAASRRFSNPWFTIPKQNFTIGYHDPESDDGPNRFFAWDNEREPYDVQVPRLEAQGRPVSNGEYTRYLVDANDSQVPATWNPIRPKGADEDFTTFVARHSVKTVWGPVPLSQALDWPVMASFDEVERYAQWAGARLPTLHELRSIHEHVERRRKAPDSKVNKGFHTDPSAIFVDLSKTNSGFRNFHPMGITHRAYLCGLGDTGGAAEWTRSLLAPQPGFKPMDIYPGYSADFMDDKHVAVVGGSWALHPRIAGRKSFLNWWQKKYLWPWVTFRLVRDVEQSRPSSNVSPQLS</sequence>
<evidence type="ECO:0000313" key="6">
    <source>
        <dbReference type="EMBL" id="KAH7251220.1"/>
    </source>
</evidence>
<keyword evidence="1" id="KW-0560">Oxidoreductase</keyword>
<keyword evidence="2" id="KW-0408">Iron</keyword>
<dbReference type="InterPro" id="IPR034660">
    <property type="entry name" value="DinB/YfiT-like"/>
</dbReference>
<evidence type="ECO:0000313" key="7">
    <source>
        <dbReference type="Proteomes" id="UP000813427"/>
    </source>
</evidence>
<dbReference type="PANTHER" id="PTHR43397:SF1">
    <property type="entry name" value="ERGOTHIONEINE BIOSYNTHESIS PROTEIN 1"/>
    <property type="match status" value="1"/>
</dbReference>
<dbReference type="InterPro" id="IPR016187">
    <property type="entry name" value="CTDL_fold"/>
</dbReference>
<keyword evidence="7" id="KW-1185">Reference proteome</keyword>
<dbReference type="InterPro" id="IPR024775">
    <property type="entry name" value="DinB-like"/>
</dbReference>
<reference evidence="6" key="1">
    <citation type="journal article" date="2021" name="Nat. Commun.">
        <title>Genetic determinants of endophytism in the Arabidopsis root mycobiome.</title>
        <authorList>
            <person name="Mesny F."/>
            <person name="Miyauchi S."/>
            <person name="Thiergart T."/>
            <person name="Pickel B."/>
            <person name="Atanasova L."/>
            <person name="Karlsson M."/>
            <person name="Huettel B."/>
            <person name="Barry K.W."/>
            <person name="Haridas S."/>
            <person name="Chen C."/>
            <person name="Bauer D."/>
            <person name="Andreopoulos W."/>
            <person name="Pangilinan J."/>
            <person name="LaButti K."/>
            <person name="Riley R."/>
            <person name="Lipzen A."/>
            <person name="Clum A."/>
            <person name="Drula E."/>
            <person name="Henrissat B."/>
            <person name="Kohler A."/>
            <person name="Grigoriev I.V."/>
            <person name="Martin F.M."/>
            <person name="Hacquard S."/>
        </authorList>
    </citation>
    <scope>NUCLEOTIDE SEQUENCE</scope>
    <source>
        <strain evidence="6">MPI-SDFR-AT-0068</strain>
    </source>
</reference>
<gene>
    <name evidence="6" type="ORF">BKA59DRAFT_524322</name>
</gene>
<accession>A0A8K0WCQ5</accession>
<proteinExistence type="predicted"/>
<dbReference type="SUPFAM" id="SSF109854">
    <property type="entry name" value="DinB/YfiT-like putative metalloenzymes"/>
    <property type="match status" value="1"/>
</dbReference>
<dbReference type="OrthoDB" id="659at2759"/>
<feature type="domain" description="DinB-like" evidence="5">
    <location>
        <begin position="40"/>
        <end position="164"/>
    </location>
</feature>
<organism evidence="6 7">
    <name type="scientific">Fusarium tricinctum</name>
    <dbReference type="NCBI Taxonomy" id="61284"/>
    <lineage>
        <taxon>Eukaryota</taxon>
        <taxon>Fungi</taxon>
        <taxon>Dikarya</taxon>
        <taxon>Ascomycota</taxon>
        <taxon>Pezizomycotina</taxon>
        <taxon>Sordariomycetes</taxon>
        <taxon>Hypocreomycetidae</taxon>
        <taxon>Hypocreales</taxon>
        <taxon>Nectriaceae</taxon>
        <taxon>Fusarium</taxon>
        <taxon>Fusarium tricinctum species complex</taxon>
    </lineage>
</organism>
<dbReference type="Pfam" id="PF12867">
    <property type="entry name" value="DinB_2"/>
    <property type="match status" value="1"/>
</dbReference>
<dbReference type="PANTHER" id="PTHR43397">
    <property type="entry name" value="ERGOTHIONEINE BIOSYNTHESIS PROTEIN 1"/>
    <property type="match status" value="1"/>
</dbReference>
<dbReference type="EMBL" id="JAGPXF010000003">
    <property type="protein sequence ID" value="KAH7251220.1"/>
    <property type="molecule type" value="Genomic_DNA"/>
</dbReference>
<dbReference type="AlphaFoldDB" id="A0A8K0WCQ5"/>
<dbReference type="Gene3D" id="3.90.1580.10">
    <property type="entry name" value="paralog of FGE (formylglycine-generating enzyme)"/>
    <property type="match status" value="1"/>
</dbReference>
<feature type="domain" description="Sulfatase-modifying factor enzyme-like" evidence="4">
    <location>
        <begin position="224"/>
        <end position="467"/>
    </location>
</feature>
<comment type="caution">
    <text evidence="6">The sequence shown here is derived from an EMBL/GenBank/DDBJ whole genome shotgun (WGS) entry which is preliminary data.</text>
</comment>
<evidence type="ECO:0000259" key="5">
    <source>
        <dbReference type="Pfam" id="PF12867"/>
    </source>
</evidence>
<dbReference type="Proteomes" id="UP000813427">
    <property type="component" value="Unassembled WGS sequence"/>
</dbReference>